<reference evidence="2" key="2">
    <citation type="submission" date="2015-03" db="EMBL/GenBank/DDBJ databases">
        <authorList>
            <person name="Chow C.-E.T."/>
            <person name="Winget D.M."/>
            <person name="White R.A.III."/>
            <person name="Hallam S.J."/>
            <person name="Suttle C.A."/>
        </authorList>
    </citation>
    <scope>NUCLEOTIDE SEQUENCE</scope>
    <source>
        <strain evidence="2">Anoxic3_1</strain>
    </source>
</reference>
<sequence>MCPSHTFCVLHCQNTKSRSSTLLRSSSGMSSSMASNATCGIVIGRAASKTKELRPLTRVFRLQTSRPSSSKATASPMKSRRSAST</sequence>
<protein>
    <submittedName>
        <fullName evidence="2">Uncharacterized protein</fullName>
    </submittedName>
</protein>
<dbReference type="EMBL" id="KR029577">
    <property type="protein sequence ID" value="AKH45946.1"/>
    <property type="molecule type" value="Genomic_DNA"/>
</dbReference>
<accession>A0A0F7L4N9</accession>
<proteinExistence type="predicted"/>
<evidence type="ECO:0000256" key="1">
    <source>
        <dbReference type="SAM" id="MobiDB-lite"/>
    </source>
</evidence>
<evidence type="ECO:0000313" key="2">
    <source>
        <dbReference type="EMBL" id="AKH45946.1"/>
    </source>
</evidence>
<name>A0A0F7L4N9_9VIRU</name>
<feature type="compositionally biased region" description="Polar residues" evidence="1">
    <location>
        <begin position="62"/>
        <end position="73"/>
    </location>
</feature>
<feature type="region of interest" description="Disordered" evidence="1">
    <location>
        <begin position="58"/>
        <end position="85"/>
    </location>
</feature>
<reference evidence="2" key="1">
    <citation type="journal article" date="2015" name="Front. Microbiol.">
        <title>Combining genomic sequencing methods to explore viral diversity and reveal potential virus-host interactions.</title>
        <authorList>
            <person name="Chow C.E."/>
            <person name="Winget D.M."/>
            <person name="White R.A.III."/>
            <person name="Hallam S.J."/>
            <person name="Suttle C.A."/>
        </authorList>
    </citation>
    <scope>NUCLEOTIDE SEQUENCE</scope>
    <source>
        <strain evidence="2">Anoxic3_1</strain>
    </source>
</reference>
<organism evidence="2">
    <name type="scientific">uncultured marine virus</name>
    <dbReference type="NCBI Taxonomy" id="186617"/>
    <lineage>
        <taxon>Viruses</taxon>
        <taxon>environmental samples</taxon>
    </lineage>
</organism>